<gene>
    <name evidence="2" type="ORF">BDP27DRAFT_1366908</name>
</gene>
<evidence type="ECO:0000313" key="2">
    <source>
        <dbReference type="EMBL" id="KAF9064783.1"/>
    </source>
</evidence>
<proteinExistence type="predicted"/>
<feature type="compositionally biased region" description="Polar residues" evidence="1">
    <location>
        <begin position="33"/>
        <end position="67"/>
    </location>
</feature>
<dbReference type="Proteomes" id="UP000772434">
    <property type="component" value="Unassembled WGS sequence"/>
</dbReference>
<keyword evidence="3" id="KW-1185">Reference proteome</keyword>
<evidence type="ECO:0000313" key="3">
    <source>
        <dbReference type="Proteomes" id="UP000772434"/>
    </source>
</evidence>
<evidence type="ECO:0000256" key="1">
    <source>
        <dbReference type="SAM" id="MobiDB-lite"/>
    </source>
</evidence>
<organism evidence="2 3">
    <name type="scientific">Rhodocollybia butyracea</name>
    <dbReference type="NCBI Taxonomy" id="206335"/>
    <lineage>
        <taxon>Eukaryota</taxon>
        <taxon>Fungi</taxon>
        <taxon>Dikarya</taxon>
        <taxon>Basidiomycota</taxon>
        <taxon>Agaricomycotina</taxon>
        <taxon>Agaricomycetes</taxon>
        <taxon>Agaricomycetidae</taxon>
        <taxon>Agaricales</taxon>
        <taxon>Marasmiineae</taxon>
        <taxon>Omphalotaceae</taxon>
        <taxon>Rhodocollybia</taxon>
    </lineage>
</organism>
<reference evidence="2" key="1">
    <citation type="submission" date="2020-11" db="EMBL/GenBank/DDBJ databases">
        <authorList>
            <consortium name="DOE Joint Genome Institute"/>
            <person name="Ahrendt S."/>
            <person name="Riley R."/>
            <person name="Andreopoulos W."/>
            <person name="Labutti K."/>
            <person name="Pangilinan J."/>
            <person name="Ruiz-Duenas F.J."/>
            <person name="Barrasa J.M."/>
            <person name="Sanchez-Garcia M."/>
            <person name="Camarero S."/>
            <person name="Miyauchi S."/>
            <person name="Serrano A."/>
            <person name="Linde D."/>
            <person name="Babiker R."/>
            <person name="Drula E."/>
            <person name="Ayuso-Fernandez I."/>
            <person name="Pacheco R."/>
            <person name="Padilla G."/>
            <person name="Ferreira P."/>
            <person name="Barriuso J."/>
            <person name="Kellner H."/>
            <person name="Castanera R."/>
            <person name="Alfaro M."/>
            <person name="Ramirez L."/>
            <person name="Pisabarro A.G."/>
            <person name="Kuo A."/>
            <person name="Tritt A."/>
            <person name="Lipzen A."/>
            <person name="He G."/>
            <person name="Yan M."/>
            <person name="Ng V."/>
            <person name="Cullen D."/>
            <person name="Martin F."/>
            <person name="Rosso M.-N."/>
            <person name="Henrissat B."/>
            <person name="Hibbett D."/>
            <person name="Martinez A.T."/>
            <person name="Grigoriev I.V."/>
        </authorList>
    </citation>
    <scope>NUCLEOTIDE SEQUENCE</scope>
    <source>
        <strain evidence="2">AH 40177</strain>
    </source>
</reference>
<name>A0A9P5PK05_9AGAR</name>
<accession>A0A9P5PK05</accession>
<comment type="caution">
    <text evidence="2">The sequence shown here is derived from an EMBL/GenBank/DDBJ whole genome shotgun (WGS) entry which is preliminary data.</text>
</comment>
<protein>
    <submittedName>
        <fullName evidence="2">Uncharacterized protein</fullName>
    </submittedName>
</protein>
<dbReference type="EMBL" id="JADNRY010000115">
    <property type="protein sequence ID" value="KAF9064783.1"/>
    <property type="molecule type" value="Genomic_DNA"/>
</dbReference>
<dbReference type="AlphaFoldDB" id="A0A9P5PK05"/>
<sequence length="155" mass="16772">MTRERSPQEEPITHLFPATGTSPTRIEVPAGTTYLTSSTKNTPQSRSTALVGNSVSPMAQERSPQQEGEANIGVHHMIMIHEKHFTGFMLPATHLWSQISVFSGSHQFLAKAPRSAREGVHRIHLYEGGAGILADADVTESKGADGMTKELSSAH</sequence>
<feature type="compositionally biased region" description="Basic and acidic residues" evidence="1">
    <location>
        <begin position="1"/>
        <end position="12"/>
    </location>
</feature>
<feature type="region of interest" description="Disordered" evidence="1">
    <location>
        <begin position="1"/>
        <end position="67"/>
    </location>
</feature>